<name>A0A3A4FDU4_9MICC</name>
<comment type="caution">
    <text evidence="2">The sequence shown here is derived from an EMBL/GenBank/DDBJ whole genome shotgun (WGS) entry which is preliminary data.</text>
</comment>
<dbReference type="OrthoDB" id="9988685at2"/>
<gene>
    <name evidence="2" type="ORF">D3250_03975</name>
</gene>
<dbReference type="EMBL" id="QYZP01000001">
    <property type="protein sequence ID" value="RJN32974.1"/>
    <property type="molecule type" value="Genomic_DNA"/>
</dbReference>
<keyword evidence="1" id="KW-0812">Transmembrane</keyword>
<evidence type="ECO:0000313" key="2">
    <source>
        <dbReference type="EMBL" id="RJN32974.1"/>
    </source>
</evidence>
<evidence type="ECO:0000313" key="3">
    <source>
        <dbReference type="Proteomes" id="UP000266615"/>
    </source>
</evidence>
<keyword evidence="1" id="KW-1133">Transmembrane helix</keyword>
<sequence>MKGLSVPQLGLLSLTALGLLVSLVGVVAEAWVVAAAAAVASFGFFVILVVFTLAALTRSVRRLGELVRSTAPRLRETSAGIRRVDQRTAERFKTLDSAEARLEAAERRLVAAFEAQSQRVEDSVAEAVQHNGQR</sequence>
<dbReference type="Proteomes" id="UP000266615">
    <property type="component" value="Unassembled WGS sequence"/>
</dbReference>
<keyword evidence="3" id="KW-1185">Reference proteome</keyword>
<dbReference type="AlphaFoldDB" id="A0A3A4FDU4"/>
<dbReference type="RefSeq" id="WP_119902018.1">
    <property type="nucleotide sequence ID" value="NZ_QYZP01000001.1"/>
</dbReference>
<keyword evidence="1" id="KW-0472">Membrane</keyword>
<feature type="transmembrane region" description="Helical" evidence="1">
    <location>
        <begin position="9"/>
        <end position="28"/>
    </location>
</feature>
<evidence type="ECO:0000256" key="1">
    <source>
        <dbReference type="SAM" id="Phobius"/>
    </source>
</evidence>
<reference evidence="2 3" key="1">
    <citation type="submission" date="2018-09" db="EMBL/GenBank/DDBJ databases">
        <title>Nesterenkonia natronophila sp. nov., an alkaliphilic actinobacteriume isolated from a soda lake, and emended description of the genus Nesterenkonia.</title>
        <authorList>
            <person name="Menes R.J."/>
            <person name="Iriarte A."/>
        </authorList>
    </citation>
    <scope>NUCLEOTIDE SEQUENCE [LARGE SCALE GENOMIC DNA]</scope>
    <source>
        <strain evidence="2 3">M8</strain>
    </source>
</reference>
<proteinExistence type="predicted"/>
<protein>
    <submittedName>
        <fullName evidence="2">Uncharacterized protein</fullName>
    </submittedName>
</protein>
<organism evidence="2 3">
    <name type="scientific">Nesterenkonia natronophila</name>
    <dbReference type="NCBI Taxonomy" id="2174932"/>
    <lineage>
        <taxon>Bacteria</taxon>
        <taxon>Bacillati</taxon>
        <taxon>Actinomycetota</taxon>
        <taxon>Actinomycetes</taxon>
        <taxon>Micrococcales</taxon>
        <taxon>Micrococcaceae</taxon>
        <taxon>Nesterenkonia</taxon>
    </lineage>
</organism>
<feature type="transmembrane region" description="Helical" evidence="1">
    <location>
        <begin position="34"/>
        <end position="56"/>
    </location>
</feature>
<accession>A0A3A4FDU4</accession>